<evidence type="ECO:0000313" key="3">
    <source>
        <dbReference type="Proteomes" id="UP000584867"/>
    </source>
</evidence>
<proteinExistence type="predicted"/>
<dbReference type="Proteomes" id="UP000584867">
    <property type="component" value="Unassembled WGS sequence"/>
</dbReference>
<dbReference type="RefSeq" id="WP_184255448.1">
    <property type="nucleotide sequence ID" value="NZ_JACHIO010000008.1"/>
</dbReference>
<dbReference type="AlphaFoldDB" id="A0A7W7ZPS3"/>
<name>A0A7W7ZPS3_9BACT</name>
<organism evidence="2 3">
    <name type="scientific">Granulicella mallensis</name>
    <dbReference type="NCBI Taxonomy" id="940614"/>
    <lineage>
        <taxon>Bacteria</taxon>
        <taxon>Pseudomonadati</taxon>
        <taxon>Acidobacteriota</taxon>
        <taxon>Terriglobia</taxon>
        <taxon>Terriglobales</taxon>
        <taxon>Acidobacteriaceae</taxon>
        <taxon>Granulicella</taxon>
    </lineage>
</organism>
<feature type="region of interest" description="Disordered" evidence="1">
    <location>
        <begin position="109"/>
        <end position="132"/>
    </location>
</feature>
<sequence length="293" mass="32763">METATPLVWFTQFALRIDLQRMRSLLIGPDDPSVQVLRSVHDGAVALVRSKGVIKGVALAKLLQYGEALSPEGFSTLRMANANGVYLRPMNLEDFFRVSDALKAIPPSGLTANDSAGRNGGGLYRSSAKHSPSLDLSDSLDLHVRRSLVNLYETFVTVDLRLPRALLIKQFAEVIDMQRKTLGPLLPPARQTKMPSGEAWAKSQVLPYIDLCQWRDELKDNEIRSRISDADIASILEIDPKTLSETTKNHADALTDPLSWVFMHLMESASSDHRIPLTPLRKQERRRRDTPKN</sequence>
<feature type="region of interest" description="Disordered" evidence="1">
    <location>
        <begin position="273"/>
        <end position="293"/>
    </location>
</feature>
<reference evidence="2 3" key="1">
    <citation type="submission" date="2020-08" db="EMBL/GenBank/DDBJ databases">
        <title>Genomic Encyclopedia of Type Strains, Phase IV (KMG-V): Genome sequencing to study the core and pangenomes of soil and plant-associated prokaryotes.</title>
        <authorList>
            <person name="Whitman W."/>
        </authorList>
    </citation>
    <scope>NUCLEOTIDE SEQUENCE [LARGE SCALE GENOMIC DNA]</scope>
    <source>
        <strain evidence="2 3">X5P3</strain>
    </source>
</reference>
<dbReference type="EMBL" id="JACHIO010000008">
    <property type="protein sequence ID" value="MBB5063921.1"/>
    <property type="molecule type" value="Genomic_DNA"/>
</dbReference>
<accession>A0A7W7ZPS3</accession>
<protein>
    <submittedName>
        <fullName evidence="2">Uncharacterized protein</fullName>
    </submittedName>
</protein>
<comment type="caution">
    <text evidence="2">The sequence shown here is derived from an EMBL/GenBank/DDBJ whole genome shotgun (WGS) entry which is preliminary data.</text>
</comment>
<gene>
    <name evidence="2" type="ORF">HDF15_002269</name>
</gene>
<evidence type="ECO:0000256" key="1">
    <source>
        <dbReference type="SAM" id="MobiDB-lite"/>
    </source>
</evidence>
<evidence type="ECO:0000313" key="2">
    <source>
        <dbReference type="EMBL" id="MBB5063921.1"/>
    </source>
</evidence>